<evidence type="ECO:0000256" key="1">
    <source>
        <dbReference type="SAM" id="Coils"/>
    </source>
</evidence>
<evidence type="ECO:0008006" key="5">
    <source>
        <dbReference type="Google" id="ProtNLM"/>
    </source>
</evidence>
<feature type="coiled-coil region" evidence="1">
    <location>
        <begin position="29"/>
        <end position="137"/>
    </location>
</feature>
<dbReference type="AlphaFoldDB" id="A0AAN6PDX2"/>
<name>A0AAN6PDX2_9PEZI</name>
<feature type="compositionally biased region" description="Low complexity" evidence="2">
    <location>
        <begin position="353"/>
        <end position="365"/>
    </location>
</feature>
<dbReference type="Proteomes" id="UP001303115">
    <property type="component" value="Unassembled WGS sequence"/>
</dbReference>
<feature type="region of interest" description="Disordered" evidence="2">
    <location>
        <begin position="434"/>
        <end position="493"/>
    </location>
</feature>
<reference evidence="4" key="1">
    <citation type="journal article" date="2023" name="Mol. Phylogenet. Evol.">
        <title>Genome-scale phylogeny and comparative genomics of the fungal order Sordariales.</title>
        <authorList>
            <person name="Hensen N."/>
            <person name="Bonometti L."/>
            <person name="Westerberg I."/>
            <person name="Brannstrom I.O."/>
            <person name="Guillou S."/>
            <person name="Cros-Aarteil S."/>
            <person name="Calhoun S."/>
            <person name="Haridas S."/>
            <person name="Kuo A."/>
            <person name="Mondo S."/>
            <person name="Pangilinan J."/>
            <person name="Riley R."/>
            <person name="LaButti K."/>
            <person name="Andreopoulos B."/>
            <person name="Lipzen A."/>
            <person name="Chen C."/>
            <person name="Yan M."/>
            <person name="Daum C."/>
            <person name="Ng V."/>
            <person name="Clum A."/>
            <person name="Steindorff A."/>
            <person name="Ohm R.A."/>
            <person name="Martin F."/>
            <person name="Silar P."/>
            <person name="Natvig D.O."/>
            <person name="Lalanne C."/>
            <person name="Gautier V."/>
            <person name="Ament-Velasquez S.L."/>
            <person name="Kruys A."/>
            <person name="Hutchinson M.I."/>
            <person name="Powell A.J."/>
            <person name="Barry K."/>
            <person name="Miller A.N."/>
            <person name="Grigoriev I.V."/>
            <person name="Debuchy R."/>
            <person name="Gladieux P."/>
            <person name="Hiltunen Thoren M."/>
            <person name="Johannesson H."/>
        </authorList>
    </citation>
    <scope>NUCLEOTIDE SEQUENCE [LARGE SCALE GENOMIC DNA]</scope>
    <source>
        <strain evidence="4">CBS 284.82</strain>
    </source>
</reference>
<organism evidence="3 4">
    <name type="scientific">Parachaetomium inaequale</name>
    <dbReference type="NCBI Taxonomy" id="2588326"/>
    <lineage>
        <taxon>Eukaryota</taxon>
        <taxon>Fungi</taxon>
        <taxon>Dikarya</taxon>
        <taxon>Ascomycota</taxon>
        <taxon>Pezizomycotina</taxon>
        <taxon>Sordariomycetes</taxon>
        <taxon>Sordariomycetidae</taxon>
        <taxon>Sordariales</taxon>
        <taxon>Chaetomiaceae</taxon>
        <taxon>Parachaetomium</taxon>
    </lineage>
</organism>
<comment type="caution">
    <text evidence="3">The sequence shown here is derived from an EMBL/GenBank/DDBJ whole genome shotgun (WGS) entry which is preliminary data.</text>
</comment>
<protein>
    <recommendedName>
        <fullName evidence="5">Mei5 protein</fullName>
    </recommendedName>
</protein>
<feature type="region of interest" description="Disordered" evidence="2">
    <location>
        <begin position="353"/>
        <end position="381"/>
    </location>
</feature>
<evidence type="ECO:0000313" key="4">
    <source>
        <dbReference type="Proteomes" id="UP001303115"/>
    </source>
</evidence>
<keyword evidence="4" id="KW-1185">Reference proteome</keyword>
<evidence type="ECO:0000256" key="2">
    <source>
        <dbReference type="SAM" id="MobiDB-lite"/>
    </source>
</evidence>
<keyword evidence="1" id="KW-0175">Coiled coil</keyword>
<dbReference type="EMBL" id="MU854438">
    <property type="protein sequence ID" value="KAK4038145.1"/>
    <property type="molecule type" value="Genomic_DNA"/>
</dbReference>
<evidence type="ECO:0000313" key="3">
    <source>
        <dbReference type="EMBL" id="KAK4038145.1"/>
    </source>
</evidence>
<proteinExistence type="predicted"/>
<gene>
    <name evidence="3" type="ORF">C8A01DRAFT_48202</name>
</gene>
<sequence>MALPNSSADLAEVENLLRALADKASVKRLAAVVEKNAKLEESNESLLNEKAVVLTLNQRLQNDIASRESQCKKKDDELQSVVQSKKALEAKLSAAEKHLEASVKKAQDLEVKFKRDVEETKSELKESNDELERLGEFFVELKPVNDRGDKIAATLSAVRTSAHSLAVTYFGVDLTPRVLANDDLWEKIGEHNSNGGNLPIPSSNSPLAKQMRVALIFSVLAHELCEHIFQPSYLLKESSGLKKLLTDLAAREPDLESHLRSMLLMASDKINGPVDAKKGACVKAVFDTISGLLSPAIPDSKQGFETDLQNLCVAAFEGWQPIQSLEDHITPELGSKLSKRKYSWKPLAFTLPSPSQPAAAPKQRANGSAPAQGPLKNSLPAATQSRVDETADLADGVAVWPAFVNLSSDAKETLVEGLILPLCLIKAAEEEQMAMPASPTSSHLSHRELRANERNSSMKRRRPSIAATNGHATEGGRKGSFLSNGHGGGPKGT</sequence>
<accession>A0AAN6PDX2</accession>